<dbReference type="PANTHER" id="PTHR30329:SF21">
    <property type="entry name" value="LIPOPROTEIN YIAD-RELATED"/>
    <property type="match status" value="1"/>
</dbReference>
<dbReference type="Pfam" id="PF00691">
    <property type="entry name" value="OmpA"/>
    <property type="match status" value="1"/>
</dbReference>
<dbReference type="GO" id="GO:0009279">
    <property type="term" value="C:cell outer membrane"/>
    <property type="evidence" value="ECO:0007669"/>
    <property type="project" value="UniProtKB-SubCell"/>
</dbReference>
<dbReference type="PROSITE" id="PS51123">
    <property type="entry name" value="OMPA_2"/>
    <property type="match status" value="1"/>
</dbReference>
<keyword evidence="2 4" id="KW-0472">Membrane</keyword>
<dbReference type="PROSITE" id="PS51257">
    <property type="entry name" value="PROKAR_LIPOPROTEIN"/>
    <property type="match status" value="1"/>
</dbReference>
<dbReference type="CDD" id="cd07185">
    <property type="entry name" value="OmpA_C-like"/>
    <property type="match status" value="1"/>
</dbReference>
<reference evidence="7 8" key="1">
    <citation type="submission" date="2018-10" db="EMBL/GenBank/DDBJ databases">
        <title>Comamonadaceae CDC group NO-1 genome sequencing and assembly.</title>
        <authorList>
            <person name="Bernier A.-M."/>
            <person name="Bernard K."/>
        </authorList>
    </citation>
    <scope>NUCLEOTIDE SEQUENCE [LARGE SCALE GENOMIC DNA]</scope>
    <source>
        <strain evidence="7 8">NML161473</strain>
    </source>
</reference>
<evidence type="ECO:0000256" key="3">
    <source>
        <dbReference type="ARBA" id="ARBA00023237"/>
    </source>
</evidence>
<dbReference type="InterPro" id="IPR006665">
    <property type="entry name" value="OmpA-like"/>
</dbReference>
<feature type="signal peptide" evidence="5">
    <location>
        <begin position="1"/>
        <end position="28"/>
    </location>
</feature>
<dbReference type="InterPro" id="IPR050330">
    <property type="entry name" value="Bact_OuterMem_StrucFunc"/>
</dbReference>
<feature type="domain" description="OmpA-like" evidence="6">
    <location>
        <begin position="48"/>
        <end position="165"/>
    </location>
</feature>
<evidence type="ECO:0000256" key="5">
    <source>
        <dbReference type="SAM" id="SignalP"/>
    </source>
</evidence>
<evidence type="ECO:0000256" key="1">
    <source>
        <dbReference type="ARBA" id="ARBA00004442"/>
    </source>
</evidence>
<dbReference type="RefSeq" id="WP_122254550.1">
    <property type="nucleotide sequence ID" value="NZ_RDQL01000020.1"/>
</dbReference>
<proteinExistence type="predicted"/>
<evidence type="ECO:0000256" key="2">
    <source>
        <dbReference type="ARBA" id="ARBA00023136"/>
    </source>
</evidence>
<dbReference type="PRINTS" id="PR01021">
    <property type="entry name" value="OMPADOMAIN"/>
</dbReference>
<gene>
    <name evidence="7" type="ORF">EBQ25_11015</name>
</gene>
<dbReference type="Proteomes" id="UP000267035">
    <property type="component" value="Unassembled WGS sequence"/>
</dbReference>
<dbReference type="InterPro" id="IPR006664">
    <property type="entry name" value="OMP_bac"/>
</dbReference>
<evidence type="ECO:0000313" key="8">
    <source>
        <dbReference type="Proteomes" id="UP000267035"/>
    </source>
</evidence>
<feature type="chain" id="PRO_5018118727" evidence="5">
    <location>
        <begin position="29"/>
        <end position="172"/>
    </location>
</feature>
<comment type="caution">
    <text evidence="7">The sequence shown here is derived from an EMBL/GenBank/DDBJ whole genome shotgun (WGS) entry which is preliminary data.</text>
</comment>
<dbReference type="SUPFAM" id="SSF103088">
    <property type="entry name" value="OmpA-like"/>
    <property type="match status" value="1"/>
</dbReference>
<protein>
    <submittedName>
        <fullName evidence="7">OmpA family protein</fullName>
    </submittedName>
</protein>
<evidence type="ECO:0000313" key="7">
    <source>
        <dbReference type="EMBL" id="RMW96182.1"/>
    </source>
</evidence>
<keyword evidence="8" id="KW-1185">Reference proteome</keyword>
<name>A0A3M6PYS1_9BURK</name>
<evidence type="ECO:0000259" key="6">
    <source>
        <dbReference type="PROSITE" id="PS51123"/>
    </source>
</evidence>
<dbReference type="EMBL" id="RDQL01000020">
    <property type="protein sequence ID" value="RMW96182.1"/>
    <property type="molecule type" value="Genomic_DNA"/>
</dbReference>
<dbReference type="PANTHER" id="PTHR30329">
    <property type="entry name" value="STATOR ELEMENT OF FLAGELLAR MOTOR COMPLEX"/>
    <property type="match status" value="1"/>
</dbReference>
<evidence type="ECO:0000256" key="4">
    <source>
        <dbReference type="PROSITE-ProRule" id="PRU00473"/>
    </source>
</evidence>
<accession>A0A3M6PYS1</accession>
<keyword evidence="3" id="KW-0998">Cell outer membrane</keyword>
<sequence length="172" mass="18326">MLFFLRSFFLSLAVLVLTACQTVPQTHASGLTAEQIHALEEFGFVHIDKGMSYDLAGKILFETDSSDLSEEAKAVIARITGLFKEIGIGSLKLEGHTDNRGADQHNQRLSEQRAQAVADEMVALGQDVHKLKVVGKGASAPIADNATPEGRAENRRVTLVVGVAGGLVSAAK</sequence>
<dbReference type="InterPro" id="IPR036737">
    <property type="entry name" value="OmpA-like_sf"/>
</dbReference>
<organism evidence="7 8">
    <name type="scientific">Allofranklinella schreckenbergeri</name>
    <dbReference type="NCBI Taxonomy" id="1076744"/>
    <lineage>
        <taxon>Bacteria</taxon>
        <taxon>Pseudomonadati</taxon>
        <taxon>Pseudomonadota</taxon>
        <taxon>Betaproteobacteria</taxon>
        <taxon>Burkholderiales</taxon>
        <taxon>Comamonadaceae</taxon>
        <taxon>Allofranklinella</taxon>
    </lineage>
</organism>
<dbReference type="PRINTS" id="PR01023">
    <property type="entry name" value="NAFLGMOTY"/>
</dbReference>
<keyword evidence="5" id="KW-0732">Signal</keyword>
<dbReference type="AlphaFoldDB" id="A0A3M6PYS1"/>
<dbReference type="Gene3D" id="3.30.1330.60">
    <property type="entry name" value="OmpA-like domain"/>
    <property type="match status" value="1"/>
</dbReference>
<comment type="subcellular location">
    <subcellularLocation>
        <location evidence="1">Cell outer membrane</location>
    </subcellularLocation>
</comment>